<evidence type="ECO:0000313" key="2">
    <source>
        <dbReference type="Proteomes" id="UP001210231"/>
    </source>
</evidence>
<comment type="caution">
    <text evidence="1">The sequence shown here is derived from an EMBL/GenBank/DDBJ whole genome shotgun (WGS) entry which is preliminary data.</text>
</comment>
<dbReference type="RefSeq" id="WP_407030667.1">
    <property type="nucleotide sequence ID" value="NZ_JAQGEF010000005.1"/>
</dbReference>
<protein>
    <recommendedName>
        <fullName evidence="3">Late embryogenesis abundant protein LEA-2 subgroup domain-containing protein</fullName>
    </recommendedName>
</protein>
<sequence length="155" mass="17347">MATLRNQITPLTIVLLASVFLTGCSFFADFFVLNTTDKEVTAIIKFQRPIDEYSKDSFSIQLKYADTVLVVNDKTQIQLTKKLNYRQINSTTLSITLPAKSTVLVGGSINRPISADSITLIKDNVVTDYSLNDIYKQTKKSGGLFPPFHVTYKIE</sequence>
<evidence type="ECO:0008006" key="3">
    <source>
        <dbReference type="Google" id="ProtNLM"/>
    </source>
</evidence>
<keyword evidence="2" id="KW-1185">Reference proteome</keyword>
<dbReference type="Proteomes" id="UP001210231">
    <property type="component" value="Unassembled WGS sequence"/>
</dbReference>
<gene>
    <name evidence="1" type="ORF">O3P16_05935</name>
</gene>
<dbReference type="PROSITE" id="PS51257">
    <property type="entry name" value="PROKAR_LIPOPROTEIN"/>
    <property type="match status" value="1"/>
</dbReference>
<name>A0ABT4UIA2_9BACT</name>
<evidence type="ECO:0000313" key="1">
    <source>
        <dbReference type="EMBL" id="MDA3614339.1"/>
    </source>
</evidence>
<dbReference type="EMBL" id="JAQGEF010000005">
    <property type="protein sequence ID" value="MDA3614339.1"/>
    <property type="molecule type" value="Genomic_DNA"/>
</dbReference>
<accession>A0ABT4UIA2</accession>
<proteinExistence type="predicted"/>
<reference evidence="1 2" key="1">
    <citation type="submission" date="2022-12" db="EMBL/GenBank/DDBJ databases">
        <title>Chitinophagaceae gen. sp. nov., a new member of the family Chitinophagaceae, isolated from soil in a chemical factory.</title>
        <authorList>
            <person name="Ke Z."/>
        </authorList>
    </citation>
    <scope>NUCLEOTIDE SEQUENCE [LARGE SCALE GENOMIC DNA]</scope>
    <source>
        <strain evidence="1 2">LY-5</strain>
    </source>
</reference>
<organism evidence="1 2">
    <name type="scientific">Polluticaenibacter yanchengensis</name>
    <dbReference type="NCBI Taxonomy" id="3014562"/>
    <lineage>
        <taxon>Bacteria</taxon>
        <taxon>Pseudomonadati</taxon>
        <taxon>Bacteroidota</taxon>
        <taxon>Chitinophagia</taxon>
        <taxon>Chitinophagales</taxon>
        <taxon>Chitinophagaceae</taxon>
        <taxon>Polluticaenibacter</taxon>
    </lineage>
</organism>